<protein>
    <submittedName>
        <fullName evidence="3">Conjugal transfer protein, TraA</fullName>
    </submittedName>
</protein>
<reference evidence="3 4" key="1">
    <citation type="submission" date="2006-05" db="EMBL/GenBank/DDBJ databases">
        <authorList>
            <person name="King G."/>
            <person name="Ferriera S."/>
            <person name="Johnson J."/>
            <person name="Kravitz S."/>
            <person name="Beeson K."/>
            <person name="Sutton G."/>
            <person name="Rogers Y.-H."/>
            <person name="Friedman R."/>
            <person name="Frazier M."/>
            <person name="Venter J.C."/>
        </authorList>
    </citation>
    <scope>NUCLEOTIDE SEQUENCE [LARGE SCALE GENOMIC DNA]</scope>
    <source>
        <strain evidence="4">ATCC 25650 / DSM 13394 / JCM 20685 / NBRC 16684 / NCIMB 2208 / IAM 12614 / B1</strain>
        <strain evidence="3">IAM 12614</strain>
    </source>
</reference>
<dbReference type="GeneID" id="68850268"/>
<proteinExistence type="predicted"/>
<evidence type="ECO:0000313" key="4">
    <source>
        <dbReference type="Proteomes" id="UP000004848"/>
    </source>
</evidence>
<dbReference type="EMBL" id="AAUW01000027">
    <property type="protein sequence ID" value="EAV40651.1"/>
    <property type="molecule type" value="Genomic_DNA"/>
</dbReference>
<accession>A0P2J8</accession>
<feature type="region of interest" description="Disordered" evidence="1">
    <location>
        <begin position="1"/>
        <end position="34"/>
    </location>
</feature>
<dbReference type="EMBL" id="AAUW01000036">
    <property type="protein sequence ID" value="EAV40248.1"/>
    <property type="molecule type" value="Genomic_DNA"/>
</dbReference>
<name>A0P2J8_ROSAI</name>
<dbReference type="AlphaFoldDB" id="A0P2J8"/>
<comment type="caution">
    <text evidence="3">The sequence shown here is derived from an EMBL/GenBank/DDBJ whole genome shotgun (WGS) entry which is preliminary data.</text>
</comment>
<evidence type="ECO:0000256" key="1">
    <source>
        <dbReference type="SAM" id="MobiDB-lite"/>
    </source>
</evidence>
<gene>
    <name evidence="2" type="ORF">SIAM614_00280</name>
    <name evidence="3" type="ORF">SIAM614_00377</name>
</gene>
<evidence type="ECO:0000313" key="2">
    <source>
        <dbReference type="EMBL" id="EAV40248.1"/>
    </source>
</evidence>
<dbReference type="RefSeq" id="WP_006939593.1">
    <property type="nucleotide sequence ID" value="NZ_AAUW01000027.1"/>
</dbReference>
<sequence>METPQVGKLRRSMFDGLKLNARPHPERPPETQDIGQDRLAERLRRHSPFEAAVDRYARAFCAGQKQREQSLPLLESQKREMQEAGRQLDQAWPGSLELIKSAVQRDPQTTRAIGERSGRGRVDHLVAGMERERAAVADPAVRADRFVER</sequence>
<dbReference type="eggNOG" id="COG0439">
    <property type="taxonomic scope" value="Bacteria"/>
</dbReference>
<dbReference type="OrthoDB" id="1826980at2"/>
<evidence type="ECO:0000313" key="3">
    <source>
        <dbReference type="EMBL" id="EAV40651.1"/>
    </source>
</evidence>
<dbReference type="Proteomes" id="UP000004848">
    <property type="component" value="Unassembled WGS sequence"/>
</dbReference>
<organism evidence="3 4">
    <name type="scientific">Roseibium aggregatum (strain ATCC 25650 / DSM 13394 / JCM 20685 / NBRC 16684 / NCIMB 2208 / IAM 12614 / B1)</name>
    <name type="common">Stappia aggregata</name>
    <dbReference type="NCBI Taxonomy" id="384765"/>
    <lineage>
        <taxon>Bacteria</taxon>
        <taxon>Pseudomonadati</taxon>
        <taxon>Pseudomonadota</taxon>
        <taxon>Alphaproteobacteria</taxon>
        <taxon>Hyphomicrobiales</taxon>
        <taxon>Stappiaceae</taxon>
        <taxon>Roseibium</taxon>
    </lineage>
</organism>
<feature type="compositionally biased region" description="Basic and acidic residues" evidence="1">
    <location>
        <begin position="23"/>
        <end position="34"/>
    </location>
</feature>